<dbReference type="RefSeq" id="WP_184424591.1">
    <property type="nucleotide sequence ID" value="NZ_AP027362.1"/>
</dbReference>
<keyword evidence="2" id="KW-1185">Reference proteome</keyword>
<name>A0A7X0TTZ5_9GAMM</name>
<organism evidence="1 2">
    <name type="scientific">Thalassotalea piscium</name>
    <dbReference type="NCBI Taxonomy" id="1230533"/>
    <lineage>
        <taxon>Bacteria</taxon>
        <taxon>Pseudomonadati</taxon>
        <taxon>Pseudomonadota</taxon>
        <taxon>Gammaproteobacteria</taxon>
        <taxon>Alteromonadales</taxon>
        <taxon>Colwelliaceae</taxon>
        <taxon>Thalassotalea</taxon>
    </lineage>
</organism>
<proteinExistence type="predicted"/>
<accession>A0A7X0TTZ5</accession>
<sequence>MKIFTIILGFISFLFISVVSSATSLNEQSFTIYLVRHAEKVTKTNNPPLTQCGLNRAKQLATLLEQAEIQHIYSTDTLRTEQTAAPLAEKLQLNVNSYTATDLPDFAQKVKGLKMNTLVVGHSNTTPQLTALIAGVPVNDITEAEYQMLYQVQFHGDNAKLTVLKQPLLCL</sequence>
<dbReference type="Gene3D" id="3.40.50.1240">
    <property type="entry name" value="Phosphoglycerate mutase-like"/>
    <property type="match status" value="1"/>
</dbReference>
<evidence type="ECO:0000313" key="1">
    <source>
        <dbReference type="EMBL" id="MBB6543812.1"/>
    </source>
</evidence>
<comment type="caution">
    <text evidence="1">The sequence shown here is derived from an EMBL/GenBank/DDBJ whole genome shotgun (WGS) entry which is preliminary data.</text>
</comment>
<dbReference type="InterPro" id="IPR029033">
    <property type="entry name" value="His_PPase_superfam"/>
</dbReference>
<dbReference type="Pfam" id="PF00300">
    <property type="entry name" value="His_Phos_1"/>
    <property type="match status" value="1"/>
</dbReference>
<dbReference type="EMBL" id="JACHHU010000019">
    <property type="protein sequence ID" value="MBB6543812.1"/>
    <property type="molecule type" value="Genomic_DNA"/>
</dbReference>
<dbReference type="CDD" id="cd07067">
    <property type="entry name" value="HP_PGM_like"/>
    <property type="match status" value="1"/>
</dbReference>
<gene>
    <name evidence="1" type="ORF">HNQ55_002334</name>
</gene>
<reference evidence="1 2" key="1">
    <citation type="submission" date="2020-08" db="EMBL/GenBank/DDBJ databases">
        <title>Genomic Encyclopedia of Type Strains, Phase IV (KMG-IV): sequencing the most valuable type-strain genomes for metagenomic binning, comparative biology and taxonomic classification.</title>
        <authorList>
            <person name="Goeker M."/>
        </authorList>
    </citation>
    <scope>NUCLEOTIDE SEQUENCE [LARGE SCALE GENOMIC DNA]</scope>
    <source>
        <strain evidence="1 2">DSM 26287</strain>
    </source>
</reference>
<dbReference type="Proteomes" id="UP000537141">
    <property type="component" value="Unassembled WGS sequence"/>
</dbReference>
<dbReference type="InterPro" id="IPR013078">
    <property type="entry name" value="His_Pase_superF_clade-1"/>
</dbReference>
<evidence type="ECO:0000313" key="2">
    <source>
        <dbReference type="Proteomes" id="UP000537141"/>
    </source>
</evidence>
<protein>
    <submittedName>
        <fullName evidence="1">Broad specificity phosphatase PhoE</fullName>
    </submittedName>
</protein>
<dbReference type="SUPFAM" id="SSF53254">
    <property type="entry name" value="Phosphoglycerate mutase-like"/>
    <property type="match status" value="1"/>
</dbReference>
<dbReference type="AlphaFoldDB" id="A0A7X0TTZ5"/>